<dbReference type="AlphaFoldDB" id="A0A174SCA4"/>
<reference evidence="2 3" key="1">
    <citation type="submission" date="2015-09" db="EMBL/GenBank/DDBJ databases">
        <authorList>
            <consortium name="Pathogen Informatics"/>
        </authorList>
    </citation>
    <scope>NUCLEOTIDE SEQUENCE [LARGE SCALE GENOMIC DNA]</scope>
    <source>
        <strain evidence="2 3">2789STDY5834914</strain>
    </source>
</reference>
<evidence type="ECO:0000256" key="1">
    <source>
        <dbReference type="ARBA" id="ARBA00022649"/>
    </source>
</evidence>
<evidence type="ECO:0000313" key="3">
    <source>
        <dbReference type="Proteomes" id="UP000095485"/>
    </source>
</evidence>
<dbReference type="InterPro" id="IPR035093">
    <property type="entry name" value="RelE/ParE_toxin_dom_sf"/>
</dbReference>
<accession>A0A174SCA4</accession>
<proteinExistence type="predicted"/>
<sequence length="101" mass="12000">MKYKVEILPSAWEDLKTIEDWYVINFDVQTAIKVSDHILDGIERLEEFPDSGSRTPDEWLNEQGYRMVIIGKHVSIYRVIKNTVYIYHIADTQTEYTKLFK</sequence>
<dbReference type="RefSeq" id="WP_055284099.1">
    <property type="nucleotide sequence ID" value="NZ_CZAY01000019.1"/>
</dbReference>
<dbReference type="GeneID" id="96229681"/>
<dbReference type="Gene3D" id="3.30.2310.20">
    <property type="entry name" value="RelE-like"/>
    <property type="match status" value="1"/>
</dbReference>
<organism evidence="2 3">
    <name type="scientific">Dorea longicatena</name>
    <dbReference type="NCBI Taxonomy" id="88431"/>
    <lineage>
        <taxon>Bacteria</taxon>
        <taxon>Bacillati</taxon>
        <taxon>Bacillota</taxon>
        <taxon>Clostridia</taxon>
        <taxon>Lachnospirales</taxon>
        <taxon>Lachnospiraceae</taxon>
        <taxon>Dorea</taxon>
    </lineage>
</organism>
<dbReference type="InterPro" id="IPR007712">
    <property type="entry name" value="RelE/ParE_toxin"/>
</dbReference>
<dbReference type="Pfam" id="PF05016">
    <property type="entry name" value="ParE_toxin"/>
    <property type="match status" value="1"/>
</dbReference>
<dbReference type="OrthoDB" id="361440at2"/>
<gene>
    <name evidence="2" type="ORF">ERS852526_02402</name>
</gene>
<evidence type="ECO:0000313" key="2">
    <source>
        <dbReference type="EMBL" id="CUP95322.1"/>
    </source>
</evidence>
<dbReference type="EMBL" id="CZAY01000019">
    <property type="protein sequence ID" value="CUP95322.1"/>
    <property type="molecule type" value="Genomic_DNA"/>
</dbReference>
<keyword evidence="1" id="KW-1277">Toxin-antitoxin system</keyword>
<protein>
    <submittedName>
        <fullName evidence="2">Plasmid stabilisation system protein</fullName>
    </submittedName>
</protein>
<dbReference type="Proteomes" id="UP000095485">
    <property type="component" value="Unassembled WGS sequence"/>
</dbReference>
<name>A0A174SCA4_9FIRM</name>